<comment type="catalytic activity">
    <reaction evidence="3">
        <text>DNA(n) + a 2'-deoxyribonucleoside 5'-triphosphate = DNA(n+1) + diphosphate</text>
        <dbReference type="Rhea" id="RHEA:22508"/>
        <dbReference type="Rhea" id="RHEA-COMP:17339"/>
        <dbReference type="Rhea" id="RHEA-COMP:17340"/>
        <dbReference type="ChEBI" id="CHEBI:33019"/>
        <dbReference type="ChEBI" id="CHEBI:61560"/>
        <dbReference type="ChEBI" id="CHEBI:173112"/>
        <dbReference type="EC" id="2.7.7.49"/>
    </reaction>
</comment>
<dbReference type="Proteomes" id="UP000765509">
    <property type="component" value="Unassembled WGS sequence"/>
</dbReference>
<comment type="caution">
    <text evidence="7">The sequence shown here is derived from an EMBL/GenBank/DDBJ whole genome shotgun (WGS) entry which is preliminary data.</text>
</comment>
<proteinExistence type="predicted"/>
<evidence type="ECO:0000313" key="7">
    <source>
        <dbReference type="EMBL" id="MBW0568062.1"/>
    </source>
</evidence>
<dbReference type="PANTHER" id="PTHR42648">
    <property type="entry name" value="TRANSPOSASE, PUTATIVE-RELATED"/>
    <property type="match status" value="1"/>
</dbReference>
<dbReference type="InterPro" id="IPR001584">
    <property type="entry name" value="Integrase_cat-core"/>
</dbReference>
<dbReference type="PANTHER" id="PTHR42648:SF18">
    <property type="entry name" value="RETROTRANSPOSON, UNCLASSIFIED-LIKE PROTEIN"/>
    <property type="match status" value="1"/>
</dbReference>
<dbReference type="GO" id="GO:0003887">
    <property type="term" value="F:DNA-directed DNA polymerase activity"/>
    <property type="evidence" value="ECO:0007669"/>
    <property type="project" value="UniProtKB-EC"/>
</dbReference>
<dbReference type="GO" id="GO:0003723">
    <property type="term" value="F:RNA binding"/>
    <property type="evidence" value="ECO:0007669"/>
    <property type="project" value="UniProtKB-KW"/>
</dbReference>
<comment type="catalytic activity">
    <reaction evidence="4">
        <text>DNA(n) + a 2'-deoxyribonucleoside 5'-triphosphate = DNA(n+1) + diphosphate</text>
        <dbReference type="Rhea" id="RHEA:22508"/>
        <dbReference type="Rhea" id="RHEA-COMP:17339"/>
        <dbReference type="Rhea" id="RHEA-COMP:17340"/>
        <dbReference type="ChEBI" id="CHEBI:33019"/>
        <dbReference type="ChEBI" id="CHEBI:61560"/>
        <dbReference type="ChEBI" id="CHEBI:173112"/>
        <dbReference type="EC" id="2.7.7.7"/>
    </reaction>
</comment>
<evidence type="ECO:0000256" key="2">
    <source>
        <dbReference type="ARBA" id="ARBA00022884"/>
    </source>
</evidence>
<evidence type="ECO:0000259" key="6">
    <source>
        <dbReference type="PROSITE" id="PS50994"/>
    </source>
</evidence>
<dbReference type="InterPro" id="IPR039537">
    <property type="entry name" value="Retrotran_Ty1/copia-like"/>
</dbReference>
<dbReference type="GO" id="GO:0032196">
    <property type="term" value="P:transposition"/>
    <property type="evidence" value="ECO:0007669"/>
    <property type="project" value="UniProtKB-KW"/>
</dbReference>
<name>A0A9Q3JSZ1_9BASI</name>
<dbReference type="SUPFAM" id="SSF53098">
    <property type="entry name" value="Ribonuclease H-like"/>
    <property type="match status" value="1"/>
</dbReference>
<accession>A0A9Q3JSZ1</accession>
<dbReference type="GO" id="GO:0015074">
    <property type="term" value="P:DNA integration"/>
    <property type="evidence" value="ECO:0007669"/>
    <property type="project" value="InterPro"/>
</dbReference>
<dbReference type="OrthoDB" id="104418at2759"/>
<dbReference type="GO" id="GO:0003964">
    <property type="term" value="F:RNA-directed DNA polymerase activity"/>
    <property type="evidence" value="ECO:0007669"/>
    <property type="project" value="UniProtKB-EC"/>
</dbReference>
<gene>
    <name evidence="7" type="ORF">O181_107777</name>
</gene>
<dbReference type="AlphaFoldDB" id="A0A9Q3JSZ1"/>
<dbReference type="InterPro" id="IPR036397">
    <property type="entry name" value="RNaseH_sf"/>
</dbReference>
<dbReference type="EMBL" id="AVOT02081926">
    <property type="protein sequence ID" value="MBW0568062.1"/>
    <property type="molecule type" value="Genomic_DNA"/>
</dbReference>
<organism evidence="7 8">
    <name type="scientific">Austropuccinia psidii MF-1</name>
    <dbReference type="NCBI Taxonomy" id="1389203"/>
    <lineage>
        <taxon>Eukaryota</taxon>
        <taxon>Fungi</taxon>
        <taxon>Dikarya</taxon>
        <taxon>Basidiomycota</taxon>
        <taxon>Pucciniomycotina</taxon>
        <taxon>Pucciniomycetes</taxon>
        <taxon>Pucciniales</taxon>
        <taxon>Sphaerophragmiaceae</taxon>
        <taxon>Austropuccinia</taxon>
    </lineage>
</organism>
<feature type="compositionally biased region" description="Polar residues" evidence="5">
    <location>
        <begin position="212"/>
        <end position="231"/>
    </location>
</feature>
<evidence type="ECO:0000256" key="4">
    <source>
        <dbReference type="ARBA" id="ARBA00049244"/>
    </source>
</evidence>
<protein>
    <recommendedName>
        <fullName evidence="6">Integrase catalytic domain-containing protein</fullName>
    </recommendedName>
</protein>
<keyword evidence="1" id="KW-0815">Transposition</keyword>
<feature type="domain" description="Integrase catalytic" evidence="6">
    <location>
        <begin position="41"/>
        <end position="154"/>
    </location>
</feature>
<reference evidence="7" key="1">
    <citation type="submission" date="2021-03" db="EMBL/GenBank/DDBJ databases">
        <title>Draft genome sequence of rust myrtle Austropuccinia psidii MF-1, a brazilian biotype.</title>
        <authorList>
            <person name="Quecine M.C."/>
            <person name="Pachon D.M.R."/>
            <person name="Bonatelli M.L."/>
            <person name="Correr F.H."/>
            <person name="Franceschini L.M."/>
            <person name="Leite T.F."/>
            <person name="Margarido G.R.A."/>
            <person name="Almeida C.A."/>
            <person name="Ferrarezi J.A."/>
            <person name="Labate C.A."/>
        </authorList>
    </citation>
    <scope>NUCLEOTIDE SEQUENCE</scope>
    <source>
        <strain evidence="7">MF-1</strain>
    </source>
</reference>
<evidence type="ECO:0000313" key="8">
    <source>
        <dbReference type="Proteomes" id="UP000765509"/>
    </source>
</evidence>
<keyword evidence="8" id="KW-1185">Reference proteome</keyword>
<sequence>MKKTPFKGTFPQPNCKLETIHMDLCGPISPKSISGKKHFQQIVDGFSHFRQTISQVANLILDNGSEFKNTDLQNFFKYRGINHLTLAPYTPEQNPFAERGNQTTLNKSRCLLLDSGLDLSYWAEAAITALYLETLTPHKSLNFETPFSKWFNKNPSLKFLHPFGCEAIYLDNFPKNQLSSRGVAGVFVGYGEGHQMFRILDLEIDITTNSQTNSNCLDSPKTPNNLELSPNDQRKDDKNQNVTTNTLGQLNL</sequence>
<dbReference type="PROSITE" id="PS50994">
    <property type="entry name" value="INTEGRASE"/>
    <property type="match status" value="1"/>
</dbReference>
<keyword evidence="2" id="KW-0694">RNA-binding</keyword>
<feature type="region of interest" description="Disordered" evidence="5">
    <location>
        <begin position="212"/>
        <end position="252"/>
    </location>
</feature>
<dbReference type="InterPro" id="IPR012337">
    <property type="entry name" value="RNaseH-like_sf"/>
</dbReference>
<dbReference type="GO" id="GO:0005634">
    <property type="term" value="C:nucleus"/>
    <property type="evidence" value="ECO:0007669"/>
    <property type="project" value="UniProtKB-ARBA"/>
</dbReference>
<feature type="compositionally biased region" description="Polar residues" evidence="5">
    <location>
        <begin position="240"/>
        <end position="252"/>
    </location>
</feature>
<dbReference type="Gene3D" id="3.30.420.10">
    <property type="entry name" value="Ribonuclease H-like superfamily/Ribonuclease H"/>
    <property type="match status" value="1"/>
</dbReference>
<evidence type="ECO:0000256" key="5">
    <source>
        <dbReference type="SAM" id="MobiDB-lite"/>
    </source>
</evidence>
<evidence type="ECO:0000256" key="1">
    <source>
        <dbReference type="ARBA" id="ARBA00022578"/>
    </source>
</evidence>
<evidence type="ECO:0000256" key="3">
    <source>
        <dbReference type="ARBA" id="ARBA00048173"/>
    </source>
</evidence>